<sequence length="208" mass="24708">MDRVQAFSPVKQDFIWVGEYLNGTLFSEYDFKTKEHNDFYQIDRKKLIRFGLVGHGRKVYYEVPDGTFKIFGQRIDIIYRTKERDYLLTGNPRQNYNDIITYKDAETVMNIRKLAPGVKPQNQLKRDPSRINQYNLGYKAKLTFNNVDFHFKSIFKMPFNKKPYIYIWLVSNKDLEGELVFIRNGKETDRIKAPLEVDVGGELNWQLK</sequence>
<organism evidence="1 2">
    <name type="scientific">Orenia metallireducens</name>
    <dbReference type="NCBI Taxonomy" id="1413210"/>
    <lineage>
        <taxon>Bacteria</taxon>
        <taxon>Bacillati</taxon>
        <taxon>Bacillota</taxon>
        <taxon>Clostridia</taxon>
        <taxon>Halanaerobiales</taxon>
        <taxon>Halobacteroidaceae</taxon>
        <taxon>Orenia</taxon>
    </lineage>
</organism>
<dbReference type="OrthoDB" id="2111939at2"/>
<protein>
    <submittedName>
        <fullName evidence="1">Uncharacterized protein</fullName>
    </submittedName>
</protein>
<reference evidence="2" key="1">
    <citation type="submission" date="2016-07" db="EMBL/GenBank/DDBJ databases">
        <authorList>
            <person name="Florea S."/>
            <person name="Webb J.S."/>
            <person name="Jaromczyk J."/>
            <person name="Schardl C.L."/>
        </authorList>
    </citation>
    <scope>NUCLEOTIDE SEQUENCE [LARGE SCALE GENOMIC DNA]</scope>
    <source>
        <strain evidence="2">Z6</strain>
    </source>
</reference>
<proteinExistence type="predicted"/>
<gene>
    <name evidence="1" type="ORF">U472_00205</name>
</gene>
<accession>A0A1C0AD81</accession>
<reference evidence="1 2" key="2">
    <citation type="submission" date="2016-08" db="EMBL/GenBank/DDBJ databases">
        <title>Orenia metallireducens sp. nov. strain Z6, a Novel Metal-reducing Firmicute from the Deep Subsurface.</title>
        <authorList>
            <person name="Maxim B.I."/>
            <person name="Kenneth K."/>
            <person name="Flynn T.M."/>
            <person name="Oloughlin E.J."/>
            <person name="Locke R.A."/>
            <person name="Weber J.R."/>
            <person name="Egan S.M."/>
            <person name="Mackie R.I."/>
            <person name="Cann I.K."/>
        </authorList>
    </citation>
    <scope>NUCLEOTIDE SEQUENCE [LARGE SCALE GENOMIC DNA]</scope>
    <source>
        <strain evidence="1 2">Z6</strain>
    </source>
</reference>
<dbReference type="RefSeq" id="WP_068714312.1">
    <property type="nucleotide sequence ID" value="NZ_LWDV01000003.1"/>
</dbReference>
<keyword evidence="2" id="KW-1185">Reference proteome</keyword>
<dbReference type="Proteomes" id="UP000093514">
    <property type="component" value="Unassembled WGS sequence"/>
</dbReference>
<name>A0A1C0AD81_9FIRM</name>
<dbReference type="AlphaFoldDB" id="A0A1C0AD81"/>
<dbReference type="EMBL" id="LWDV01000003">
    <property type="protein sequence ID" value="OCL28614.1"/>
    <property type="molecule type" value="Genomic_DNA"/>
</dbReference>
<comment type="caution">
    <text evidence="1">The sequence shown here is derived from an EMBL/GenBank/DDBJ whole genome shotgun (WGS) entry which is preliminary data.</text>
</comment>
<evidence type="ECO:0000313" key="2">
    <source>
        <dbReference type="Proteomes" id="UP000093514"/>
    </source>
</evidence>
<evidence type="ECO:0000313" key="1">
    <source>
        <dbReference type="EMBL" id="OCL28614.1"/>
    </source>
</evidence>